<accession>A0A6G0WKT9</accession>
<sequence length="464" mass="53222">MSSNTINAEEPLCVVEEQPPLDEARHLTPASPTWYTQEGDIRGPPGPPLSSYRGDPIRQPHGSGRPSEHGTASGALTVVTQSMLESKLEANNATLIRQLMSMMGKTEDANPSLPEDDGSPWDFEDKPAPVGVAEDRMRTLRLMPVEPLTIFDGEFSDRDTAGTWLRKFEETSYACQWSDEETGRRFRLYTTKYVQEWVSQLEGLQKRTWRQIRQSFMKEYVQSAIDQEGLYYCMYQKPHEKVRAYFVRLNAAALRIGVDYQKSRRHLDRHIDRFARTLYDRSLGMAISRQHFQSIVDLERFVDRMRKSEEIDEFMGKSYPLNRPTTAPPMNPQDRTKAKKGNVQFIDTSYDRMPTYESLPPSPTASRAEIFALGRNYGNAKKIKCSECGREHYSVDGQCWANVYCVLCNKMGHPDSNCFKACPICVPPHNKYERCEKREKIAELKTFLEAHGIENMPSLECLNL</sequence>
<organism evidence="3 4">
    <name type="scientific">Aphanomyces euteiches</name>
    <dbReference type="NCBI Taxonomy" id="100861"/>
    <lineage>
        <taxon>Eukaryota</taxon>
        <taxon>Sar</taxon>
        <taxon>Stramenopiles</taxon>
        <taxon>Oomycota</taxon>
        <taxon>Saprolegniomycetes</taxon>
        <taxon>Saprolegniales</taxon>
        <taxon>Verrucalvaceae</taxon>
        <taxon>Aphanomyces</taxon>
    </lineage>
</organism>
<name>A0A6G0WKT9_9STRA</name>
<reference evidence="3 4" key="1">
    <citation type="submission" date="2019-07" db="EMBL/GenBank/DDBJ databases">
        <title>Genomics analysis of Aphanomyces spp. identifies a new class of oomycete effector associated with host adaptation.</title>
        <authorList>
            <person name="Gaulin E."/>
        </authorList>
    </citation>
    <scope>NUCLEOTIDE SEQUENCE [LARGE SCALE GENOMIC DNA]</scope>
    <source>
        <strain evidence="3 4">ATCC 201684</strain>
    </source>
</reference>
<evidence type="ECO:0000313" key="2">
    <source>
        <dbReference type="EMBL" id="KAF0721359.1"/>
    </source>
</evidence>
<proteinExistence type="predicted"/>
<evidence type="ECO:0000256" key="1">
    <source>
        <dbReference type="SAM" id="MobiDB-lite"/>
    </source>
</evidence>
<dbReference type="VEuPathDB" id="FungiDB:AeMF1_008775"/>
<evidence type="ECO:0000313" key="3">
    <source>
        <dbReference type="EMBL" id="KAF0727898.1"/>
    </source>
</evidence>
<dbReference type="AlphaFoldDB" id="A0A6G0WKT9"/>
<dbReference type="EMBL" id="VJMJ01000186">
    <property type="protein sequence ID" value="KAF0727898.1"/>
    <property type="molecule type" value="Genomic_DNA"/>
</dbReference>
<keyword evidence="4" id="KW-1185">Reference proteome</keyword>
<protein>
    <recommendedName>
        <fullName evidence="5">Retrotransposon gag domain-containing protein</fullName>
    </recommendedName>
</protein>
<evidence type="ECO:0000313" key="4">
    <source>
        <dbReference type="Proteomes" id="UP000481153"/>
    </source>
</evidence>
<comment type="caution">
    <text evidence="3">The sequence shown here is derived from an EMBL/GenBank/DDBJ whole genome shotgun (WGS) entry which is preliminary data.</text>
</comment>
<gene>
    <name evidence="3" type="ORF">Ae201684_014162</name>
    <name evidence="2" type="ORF">Ae201684_019167</name>
</gene>
<dbReference type="Proteomes" id="UP000481153">
    <property type="component" value="Unassembled WGS sequence"/>
</dbReference>
<evidence type="ECO:0008006" key="5">
    <source>
        <dbReference type="Google" id="ProtNLM"/>
    </source>
</evidence>
<feature type="region of interest" description="Disordered" evidence="1">
    <location>
        <begin position="1"/>
        <end position="71"/>
    </location>
</feature>
<dbReference type="EMBL" id="VJMJ01000438">
    <property type="protein sequence ID" value="KAF0721359.1"/>
    <property type="molecule type" value="Genomic_DNA"/>
</dbReference>